<dbReference type="SUPFAM" id="SSF46548">
    <property type="entry name" value="alpha-helical ferredoxin"/>
    <property type="match status" value="1"/>
</dbReference>
<dbReference type="GO" id="GO:0071949">
    <property type="term" value="F:FAD binding"/>
    <property type="evidence" value="ECO:0007669"/>
    <property type="project" value="InterPro"/>
</dbReference>
<evidence type="ECO:0000313" key="14">
    <source>
        <dbReference type="EMBL" id="MBN9643541.1"/>
    </source>
</evidence>
<dbReference type="PROSITE" id="PS51387">
    <property type="entry name" value="FAD_PCMH"/>
    <property type="match status" value="1"/>
</dbReference>
<dbReference type="InterPro" id="IPR009051">
    <property type="entry name" value="Helical_ferredxn"/>
</dbReference>
<proteinExistence type="inferred from homology"/>
<evidence type="ECO:0000256" key="9">
    <source>
        <dbReference type="ARBA" id="ARBA00023014"/>
    </source>
</evidence>
<dbReference type="InterPro" id="IPR036318">
    <property type="entry name" value="FAD-bd_PCMH-like_sf"/>
</dbReference>
<reference evidence="14" key="1">
    <citation type="submission" date="2021-03" db="EMBL/GenBank/DDBJ databases">
        <authorList>
            <person name="Sun Q."/>
        </authorList>
    </citation>
    <scope>NUCLEOTIDE SEQUENCE</scope>
    <source>
        <strain evidence="14">CCM 8862</strain>
    </source>
</reference>
<keyword evidence="9" id="KW-0411">Iron-sulfur</keyword>
<dbReference type="InterPro" id="IPR016169">
    <property type="entry name" value="FAD-bd_PCMH_sub2"/>
</dbReference>
<dbReference type="InterPro" id="IPR006094">
    <property type="entry name" value="Oxid_FAD_bind_N"/>
</dbReference>
<feature type="domain" description="4Fe-4S ferredoxin-type" evidence="12">
    <location>
        <begin position="559"/>
        <end position="590"/>
    </location>
</feature>
<dbReference type="RefSeq" id="WP_207118238.1">
    <property type="nucleotide sequence ID" value="NZ_JAFLEQ010000003.1"/>
</dbReference>
<feature type="region of interest" description="Disordered" evidence="11">
    <location>
        <begin position="1"/>
        <end position="29"/>
    </location>
</feature>
<dbReference type="PROSITE" id="PS51379">
    <property type="entry name" value="4FE4S_FER_2"/>
    <property type="match status" value="1"/>
</dbReference>
<comment type="cofactor">
    <cofactor evidence="1">
        <name>FAD</name>
        <dbReference type="ChEBI" id="CHEBI:57692"/>
    </cofactor>
</comment>
<dbReference type="Gene3D" id="3.30.465.10">
    <property type="match status" value="1"/>
</dbReference>
<evidence type="ECO:0000256" key="1">
    <source>
        <dbReference type="ARBA" id="ARBA00001974"/>
    </source>
</evidence>
<evidence type="ECO:0000259" key="13">
    <source>
        <dbReference type="PROSITE" id="PS51387"/>
    </source>
</evidence>
<dbReference type="Gene3D" id="1.10.1060.10">
    <property type="entry name" value="Alpha-helical ferredoxin"/>
    <property type="match status" value="1"/>
</dbReference>
<evidence type="ECO:0000256" key="10">
    <source>
        <dbReference type="ARBA" id="ARBA00038897"/>
    </source>
</evidence>
<dbReference type="Pfam" id="PF02913">
    <property type="entry name" value="FAD-oxidase_C"/>
    <property type="match status" value="1"/>
</dbReference>
<dbReference type="Pfam" id="PF13183">
    <property type="entry name" value="Fer4_8"/>
    <property type="match status" value="1"/>
</dbReference>
<dbReference type="InterPro" id="IPR016166">
    <property type="entry name" value="FAD-bd_PCMH"/>
</dbReference>
<dbReference type="InterPro" id="IPR017896">
    <property type="entry name" value="4Fe4S_Fe-S-bd"/>
</dbReference>
<dbReference type="Gene3D" id="3.30.70.2740">
    <property type="match status" value="1"/>
</dbReference>
<evidence type="ECO:0000256" key="2">
    <source>
        <dbReference type="ARBA" id="ARBA00008000"/>
    </source>
</evidence>
<dbReference type="InterPro" id="IPR016167">
    <property type="entry name" value="FAD-bd_PCMH_sub1"/>
</dbReference>
<protein>
    <recommendedName>
        <fullName evidence="10">D-lactate dehydrogenase (cytochrome)</fullName>
        <ecNumber evidence="10">1.1.2.4</ecNumber>
    </recommendedName>
</protein>
<dbReference type="PROSITE" id="PS00198">
    <property type="entry name" value="4FE4S_FER_1"/>
    <property type="match status" value="1"/>
</dbReference>
<dbReference type="InterPro" id="IPR004113">
    <property type="entry name" value="FAD-bd_oxidored_4_C"/>
</dbReference>
<evidence type="ECO:0000256" key="4">
    <source>
        <dbReference type="ARBA" id="ARBA00022723"/>
    </source>
</evidence>
<keyword evidence="6" id="KW-0809">Transit peptide</keyword>
<dbReference type="EC" id="1.1.2.4" evidence="10"/>
<evidence type="ECO:0000256" key="3">
    <source>
        <dbReference type="ARBA" id="ARBA00022630"/>
    </source>
</evidence>
<gene>
    <name evidence="14" type="ORF">JZY06_02695</name>
</gene>
<feature type="domain" description="FAD-binding PCMH-type" evidence="13">
    <location>
        <begin position="67"/>
        <end position="295"/>
    </location>
</feature>
<keyword evidence="8" id="KW-0408">Iron</keyword>
<dbReference type="PANTHER" id="PTHR11748:SF111">
    <property type="entry name" value="D-LACTATE DEHYDROGENASE, MITOCHONDRIAL-RELATED"/>
    <property type="match status" value="1"/>
</dbReference>
<dbReference type="InterPro" id="IPR016164">
    <property type="entry name" value="FAD-linked_Oxase-like_C"/>
</dbReference>
<dbReference type="GO" id="GO:0051536">
    <property type="term" value="F:iron-sulfur cluster binding"/>
    <property type="evidence" value="ECO:0007669"/>
    <property type="project" value="UniProtKB-KW"/>
</dbReference>
<dbReference type="InterPro" id="IPR017900">
    <property type="entry name" value="4Fe4S_Fe_S_CS"/>
</dbReference>
<keyword evidence="4" id="KW-0479">Metal-binding</keyword>
<evidence type="ECO:0000259" key="12">
    <source>
        <dbReference type="PROSITE" id="PS51379"/>
    </source>
</evidence>
<evidence type="ECO:0000256" key="8">
    <source>
        <dbReference type="ARBA" id="ARBA00023004"/>
    </source>
</evidence>
<dbReference type="InterPro" id="IPR004017">
    <property type="entry name" value="Cys_rich_dom"/>
</dbReference>
<comment type="similarity">
    <text evidence="2">Belongs to the FAD-binding oxidoreductase/transferase type 4 family.</text>
</comment>
<dbReference type="PANTHER" id="PTHR11748">
    <property type="entry name" value="D-LACTATE DEHYDROGENASE"/>
    <property type="match status" value="1"/>
</dbReference>
<dbReference type="GO" id="GO:0008720">
    <property type="term" value="F:D-lactate dehydrogenase (NAD+) activity"/>
    <property type="evidence" value="ECO:0007669"/>
    <property type="project" value="TreeGrafter"/>
</dbReference>
<dbReference type="Proteomes" id="UP000664332">
    <property type="component" value="Unassembled WGS sequence"/>
</dbReference>
<evidence type="ECO:0000256" key="5">
    <source>
        <dbReference type="ARBA" id="ARBA00022827"/>
    </source>
</evidence>
<keyword evidence="5" id="KW-0274">FAD</keyword>
<keyword evidence="3" id="KW-0285">Flavoprotein</keyword>
<dbReference type="SUPFAM" id="SSF56176">
    <property type="entry name" value="FAD-binding/transporter-associated domain-like"/>
    <property type="match status" value="1"/>
</dbReference>
<dbReference type="Gene3D" id="3.30.43.10">
    <property type="entry name" value="Uridine Diphospho-n-acetylenolpyruvylglucosamine Reductase, domain 2"/>
    <property type="match status" value="1"/>
</dbReference>
<dbReference type="GO" id="GO:0046872">
    <property type="term" value="F:metal ion binding"/>
    <property type="evidence" value="ECO:0007669"/>
    <property type="project" value="UniProtKB-KW"/>
</dbReference>
<organism evidence="14 15">
    <name type="scientific">Corynebacterium mendelii</name>
    <dbReference type="NCBI Taxonomy" id="2765362"/>
    <lineage>
        <taxon>Bacteria</taxon>
        <taxon>Bacillati</taxon>
        <taxon>Actinomycetota</taxon>
        <taxon>Actinomycetes</taxon>
        <taxon>Mycobacteriales</taxon>
        <taxon>Corynebacteriaceae</taxon>
        <taxon>Corynebacterium</taxon>
    </lineage>
</organism>
<dbReference type="SUPFAM" id="SSF55103">
    <property type="entry name" value="FAD-linked oxidases, C-terminal domain"/>
    <property type="match status" value="1"/>
</dbReference>
<dbReference type="GO" id="GO:1903457">
    <property type="term" value="P:lactate catabolic process"/>
    <property type="evidence" value="ECO:0007669"/>
    <property type="project" value="TreeGrafter"/>
</dbReference>
<evidence type="ECO:0000256" key="11">
    <source>
        <dbReference type="SAM" id="MobiDB-lite"/>
    </source>
</evidence>
<keyword evidence="7" id="KW-0560">Oxidoreductase</keyword>
<dbReference type="EMBL" id="JAFLEQ010000003">
    <property type="protein sequence ID" value="MBN9643541.1"/>
    <property type="molecule type" value="Genomic_DNA"/>
</dbReference>
<name>A0A939DZ71_9CORY</name>
<accession>A0A939DZ71</accession>
<evidence type="ECO:0000256" key="6">
    <source>
        <dbReference type="ARBA" id="ARBA00022946"/>
    </source>
</evidence>
<evidence type="ECO:0000256" key="7">
    <source>
        <dbReference type="ARBA" id="ARBA00023002"/>
    </source>
</evidence>
<evidence type="ECO:0000313" key="15">
    <source>
        <dbReference type="Proteomes" id="UP000664332"/>
    </source>
</evidence>
<keyword evidence="15" id="KW-1185">Reference proteome</keyword>
<dbReference type="Pfam" id="PF01565">
    <property type="entry name" value="FAD_binding_4"/>
    <property type="match status" value="1"/>
</dbReference>
<comment type="caution">
    <text evidence="14">The sequence shown here is derived from an EMBL/GenBank/DDBJ whole genome shotgun (WGS) entry which is preliminary data.</text>
</comment>
<dbReference type="AlphaFoldDB" id="A0A939DZ71"/>
<dbReference type="Pfam" id="PF02754">
    <property type="entry name" value="CCG"/>
    <property type="match status" value="1"/>
</dbReference>
<sequence length="982" mass="106410">MKKLLGTDPSLYTRPEGALAQPDRVPDNRAMGTPQALVEELAGIVGRSNVADRISDLVRYASDASPYRTVPAAVAKARNAADVAALMRWAGRTGHHIVFRAAGSSLNGQAMTDDVMVDVKTHFTGMKVLDGGRRIWSRPGVVLGDAQAVLARHGYMIGADPGSTSVACIGGIVADNSGGMRCTIERDSYHTIEDAVMVLASGTLVDTRDPHCGDKLAEDEPEIYHGLLRLRDEIRADDELVDLLRRKFSIRNTNGLRIDAFLDEDAPERILMKLMVGSEGIFGCLTEVVLRTVELPRVKATTWVILPDLKQAANYVHPLMQTGAIACELLVAPVMKAAVKNFPSADPAWEQMPDQAGALLLEVGGADDAELQEKIAACTAVLEGADLVQPLDFTSDDDRMRGAWQIRNGLFGLVGEYRRPGSTMITEDVCFPPAQIGEASAELLDLLVAYDYPPMVMGHAPFGNLHFFMTPILDDDKEREHYSRFLDDMAELVIGKYQGSLKAEHGTGVNMAPFVKYEWGDKAYSMFWKVKQLLDPQGILAPDVKLTRSQSIHLENFKSFPQVEEELSGCVECGMCEPVCPSRHVTVTPRHRIALRREMARQPEGSPVLEKLQEQYDWDAVQMCAADSTCAIACPVSIDTGKVMKQLRGKQITDAQSQAALTTARSYAIVEKAARASVKAANRVGNAAGFGLLKAAADMGRGFISSDVLPTVPGPLPQAASAALPHTSRHNATAVYFPACINRIFGNPNGAPADQLSITESVVELGRRSGAPVWIPDAVAGLCCGTPWSSKGYRDGFVYAAAKLAEALVDWSDNGRLPVIIDAASCTHGLVGQVPETLATTHPELAEKFARVEILDLVEWITREVIDHLPITRTLGTVAVHPTCSTMHLGIDSQLVALAAHVGDARVPDGAHCCGSAGDRVMLHPRLVESATREEREQLNDGFDYFVSDNRTCEMGLEMIAGKPYQSIACLLERASRPVLTH</sequence>
<dbReference type="GO" id="GO:0004458">
    <property type="term" value="F:D-lactate dehydrogenase (cytochrome) activity"/>
    <property type="evidence" value="ECO:0007669"/>
    <property type="project" value="UniProtKB-EC"/>
</dbReference>